<evidence type="ECO:0000313" key="4">
    <source>
        <dbReference type="Proteomes" id="UP001217089"/>
    </source>
</evidence>
<dbReference type="Gene3D" id="3.90.1300.10">
    <property type="entry name" value="Amidase signature (AS) domain"/>
    <property type="match status" value="1"/>
</dbReference>
<dbReference type="InterPro" id="IPR023631">
    <property type="entry name" value="Amidase_dom"/>
</dbReference>
<name>A0ABQ9FEM3_TEGGR</name>
<dbReference type="InterPro" id="IPR020556">
    <property type="entry name" value="Amidase_CS"/>
</dbReference>
<dbReference type="Pfam" id="PF01425">
    <property type="entry name" value="Amidase"/>
    <property type="match status" value="1"/>
</dbReference>
<feature type="domain" description="Amidase" evidence="2">
    <location>
        <begin position="67"/>
        <end position="502"/>
    </location>
</feature>
<dbReference type="InterPro" id="IPR036928">
    <property type="entry name" value="AS_sf"/>
</dbReference>
<dbReference type="SUPFAM" id="SSF75304">
    <property type="entry name" value="Amidase signature (AS) enzymes"/>
    <property type="match status" value="1"/>
</dbReference>
<dbReference type="InterPro" id="IPR052739">
    <property type="entry name" value="FAAH2"/>
</dbReference>
<evidence type="ECO:0000313" key="3">
    <source>
        <dbReference type="EMBL" id="KAJ8315772.1"/>
    </source>
</evidence>
<keyword evidence="4" id="KW-1185">Reference proteome</keyword>
<evidence type="ECO:0000256" key="1">
    <source>
        <dbReference type="ARBA" id="ARBA00009199"/>
    </source>
</evidence>
<evidence type="ECO:0000259" key="2">
    <source>
        <dbReference type="Pfam" id="PF01425"/>
    </source>
</evidence>
<protein>
    <recommendedName>
        <fullName evidence="2">Amidase domain-containing protein</fullName>
    </recommendedName>
</protein>
<dbReference type="PANTHER" id="PTHR43372:SF4">
    <property type="entry name" value="FATTY-ACID AMIDE HYDROLASE 2"/>
    <property type="match status" value="1"/>
</dbReference>
<dbReference type="PROSITE" id="PS00571">
    <property type="entry name" value="AMIDASES"/>
    <property type="match status" value="1"/>
</dbReference>
<sequence>MAKILQTLVKHIVTLIGIVCRPILNWLFSKIYDEGKQIVPPIKNQLCLQSATSLAKKIRNKETKAVEVMEAFINRVKEVNPIINAVVDERFELAIQEAIAVDKILESDNLDDKWSEKNAPLLGVPMSVKEAFALKGMSNTSGLVSRRGLKAEGDAIVVQRLKQAGAIPYIMTNVSELCMWYESANRLYGRTKNPYNTARIVGGSSGGEGCIISAGGAVIGIGSDIGGSIRMPAFFNGIFGHKPSRGIVPNDGQYPIPTGKDMELLCTGPMCRYAEDLLPLLKIFAGTNVSKLDIDRKVDLKSLKFYTMEDDGGSMLPSSVDPELKKAQRQVITHLEEQLGIKVETVNIGKMKFSLEMWSAKMSTAGGTSFCEYMADRKGSVNAVAEYFKWLVGMSNHTLPAIGLGIVENLTSLTERSNNIFLNMLERLSEDMGNLLGDNGVLLYPTHPKIAPYHNEPILYPFNFAYTGIFNALGLPVTQCPLGLSSSGLPLGMQLVTNMNNDIFTITLARELEKKFGGWVPPNC</sequence>
<dbReference type="PANTHER" id="PTHR43372">
    <property type="entry name" value="FATTY-ACID AMIDE HYDROLASE"/>
    <property type="match status" value="1"/>
</dbReference>
<reference evidence="3 4" key="1">
    <citation type="submission" date="2022-12" db="EMBL/GenBank/DDBJ databases">
        <title>Chromosome-level genome of Tegillarca granosa.</title>
        <authorList>
            <person name="Kim J."/>
        </authorList>
    </citation>
    <scope>NUCLEOTIDE SEQUENCE [LARGE SCALE GENOMIC DNA]</scope>
    <source>
        <strain evidence="3">Teg-2019</strain>
        <tissue evidence="3">Adductor muscle</tissue>
    </source>
</reference>
<gene>
    <name evidence="3" type="ORF">KUTeg_007922</name>
</gene>
<dbReference type="Proteomes" id="UP001217089">
    <property type="component" value="Unassembled WGS sequence"/>
</dbReference>
<dbReference type="EMBL" id="JARBDR010000337">
    <property type="protein sequence ID" value="KAJ8315772.1"/>
    <property type="molecule type" value="Genomic_DNA"/>
</dbReference>
<comment type="caution">
    <text evidence="3">The sequence shown here is derived from an EMBL/GenBank/DDBJ whole genome shotgun (WGS) entry which is preliminary data.</text>
</comment>
<comment type="similarity">
    <text evidence="1">Belongs to the amidase family.</text>
</comment>
<dbReference type="PIRSF" id="PIRSF001221">
    <property type="entry name" value="Amidase_fungi"/>
    <property type="match status" value="1"/>
</dbReference>
<accession>A0ABQ9FEM3</accession>
<proteinExistence type="inferred from homology"/>
<organism evidence="3 4">
    <name type="scientific">Tegillarca granosa</name>
    <name type="common">Malaysian cockle</name>
    <name type="synonym">Anadara granosa</name>
    <dbReference type="NCBI Taxonomy" id="220873"/>
    <lineage>
        <taxon>Eukaryota</taxon>
        <taxon>Metazoa</taxon>
        <taxon>Spiralia</taxon>
        <taxon>Lophotrochozoa</taxon>
        <taxon>Mollusca</taxon>
        <taxon>Bivalvia</taxon>
        <taxon>Autobranchia</taxon>
        <taxon>Pteriomorphia</taxon>
        <taxon>Arcoida</taxon>
        <taxon>Arcoidea</taxon>
        <taxon>Arcidae</taxon>
        <taxon>Tegillarca</taxon>
    </lineage>
</organism>